<accession>A0A8X6XNT5</accession>
<dbReference type="InterPro" id="IPR043128">
    <property type="entry name" value="Rev_trsase/Diguanyl_cyclase"/>
</dbReference>
<dbReference type="Gene3D" id="3.30.70.270">
    <property type="match status" value="2"/>
</dbReference>
<evidence type="ECO:0000313" key="1">
    <source>
        <dbReference type="EMBL" id="GFY56679.1"/>
    </source>
</evidence>
<dbReference type="PANTHER" id="PTHR33064:SF37">
    <property type="entry name" value="RIBONUCLEASE H"/>
    <property type="match status" value="1"/>
</dbReference>
<dbReference type="GO" id="GO:0071897">
    <property type="term" value="P:DNA biosynthetic process"/>
    <property type="evidence" value="ECO:0007669"/>
    <property type="project" value="UniProtKB-ARBA"/>
</dbReference>
<evidence type="ECO:0000313" key="2">
    <source>
        <dbReference type="Proteomes" id="UP000886998"/>
    </source>
</evidence>
<dbReference type="PANTHER" id="PTHR33064">
    <property type="entry name" value="POL PROTEIN"/>
    <property type="match status" value="1"/>
</dbReference>
<proteinExistence type="predicted"/>
<dbReference type="InterPro" id="IPR043502">
    <property type="entry name" value="DNA/RNA_pol_sf"/>
</dbReference>
<gene>
    <name evidence="1" type="primary">AVEN_231592_1</name>
    <name evidence="1" type="ORF">TNIN_150131</name>
</gene>
<protein>
    <submittedName>
        <fullName evidence="1">Uncharacterized protein</fullName>
    </submittedName>
</protein>
<dbReference type="SUPFAM" id="SSF56672">
    <property type="entry name" value="DNA/RNA polymerases"/>
    <property type="match status" value="1"/>
</dbReference>
<dbReference type="Proteomes" id="UP000886998">
    <property type="component" value="Unassembled WGS sequence"/>
</dbReference>
<keyword evidence="2" id="KW-1185">Reference proteome</keyword>
<organism evidence="1 2">
    <name type="scientific">Trichonephila inaurata madagascariensis</name>
    <dbReference type="NCBI Taxonomy" id="2747483"/>
    <lineage>
        <taxon>Eukaryota</taxon>
        <taxon>Metazoa</taxon>
        <taxon>Ecdysozoa</taxon>
        <taxon>Arthropoda</taxon>
        <taxon>Chelicerata</taxon>
        <taxon>Arachnida</taxon>
        <taxon>Araneae</taxon>
        <taxon>Araneomorphae</taxon>
        <taxon>Entelegynae</taxon>
        <taxon>Araneoidea</taxon>
        <taxon>Nephilidae</taxon>
        <taxon>Trichonephila</taxon>
        <taxon>Trichonephila inaurata</taxon>
    </lineage>
</organism>
<name>A0A8X6XNT5_9ARAC</name>
<dbReference type="AlphaFoldDB" id="A0A8X6XNT5"/>
<dbReference type="OrthoDB" id="5807442at2759"/>
<dbReference type="InterPro" id="IPR051320">
    <property type="entry name" value="Viral_Replic_Matur_Polypro"/>
</dbReference>
<sequence>MKSLAGSSISDELVKSLWLQRLPQQTQAILSISKDSLNNIAEMADKIIAVYSSSEDAGLVIKVAKCQFLQTEVDFLGHHISVNGIEPSNERIKVIEDFKLPETVKDLRRYLGVINFYHRFIPNAAENQAVLNNYLKGKKSNDKNNYVKRQPQRLFLCVRRSLQPPYHGPYKVTDRSDKVFTLFIKGKNVNVSIDRLKPCFSDNSSERDIESRIGEDTPNKPAKMPKKKIKFAPLPLPASTRATRGGRQVCLPVRYQCEIHFCYSISLGGSIVATYYKNNICTTEKDKNYSTFDVTLLCSVYFSYGS</sequence>
<dbReference type="EMBL" id="BMAV01011095">
    <property type="protein sequence ID" value="GFY56679.1"/>
    <property type="molecule type" value="Genomic_DNA"/>
</dbReference>
<comment type="caution">
    <text evidence="1">The sequence shown here is derived from an EMBL/GenBank/DDBJ whole genome shotgun (WGS) entry which is preliminary data.</text>
</comment>
<reference evidence="1" key="1">
    <citation type="submission" date="2020-08" db="EMBL/GenBank/DDBJ databases">
        <title>Multicomponent nature underlies the extraordinary mechanical properties of spider dragline silk.</title>
        <authorList>
            <person name="Kono N."/>
            <person name="Nakamura H."/>
            <person name="Mori M."/>
            <person name="Yoshida Y."/>
            <person name="Ohtoshi R."/>
            <person name="Malay A.D."/>
            <person name="Moran D.A.P."/>
            <person name="Tomita M."/>
            <person name="Numata K."/>
            <person name="Arakawa K."/>
        </authorList>
    </citation>
    <scope>NUCLEOTIDE SEQUENCE</scope>
</reference>